<dbReference type="Gene3D" id="3.40.220.10">
    <property type="entry name" value="Leucine Aminopeptidase, subunit E, domain 1"/>
    <property type="match status" value="1"/>
</dbReference>
<dbReference type="SUPFAM" id="SSF53187">
    <property type="entry name" value="Zn-dependent exopeptidases"/>
    <property type="match status" value="1"/>
</dbReference>
<accession>A0AAW6T8A3</accession>
<feature type="active site" evidence="8">
    <location>
        <position position="341"/>
    </location>
</feature>
<dbReference type="PANTHER" id="PTHR11963">
    <property type="entry name" value="LEUCINE AMINOPEPTIDASE-RELATED"/>
    <property type="match status" value="1"/>
</dbReference>
<sequence>MTLPRLRIVSAPLEDAHGDLLVIGVRKTPDGPVLAAPAGTVPSLEGSLSKLGVTGASDELARVLPLRDGGPAVALVGLGEGLDEPALRNAAGAVTRQVRGLDSIVFALPVTDAASAEAVLEGAALGSYRFTEYRSTATEPTSRPASEITVLATLADEEAAAVVEAAETSASAIELVRDLVNTPPSDLYPASFADRAVREAEALGLEVEVLDEAALAEGGYGGLLGVGRGSSRGPRLVRVRYAPEGAQRHLALVGKGITFDTGGLSLKPAASMVGMKYDMTGAATALAVLLAVARRELPVRLTAWLCLAENMPSGDAIRPNDVLTMLGGTTVEVLNTDAEGRLVLADGLVAASEERPDAIIDIATLTGAAKVALGDRYTAIMGDDTLASELVAAGEGSGEFFWQLPLPGYLREVLRSDVADIANAKPGNTAAGTMLAGVFLQEFVGDQGENGERIPWLHLDIASTANNEGSPRGHLGAGPTGVGVLSLIALAEQVSQA</sequence>
<keyword evidence="8" id="KW-0963">Cytoplasm</keyword>
<dbReference type="CDD" id="cd00433">
    <property type="entry name" value="Peptidase_M17"/>
    <property type="match status" value="1"/>
</dbReference>
<evidence type="ECO:0000313" key="11">
    <source>
        <dbReference type="Proteomes" id="UP001321506"/>
    </source>
</evidence>
<dbReference type="InterPro" id="IPR011356">
    <property type="entry name" value="Leucine_aapep/pepB"/>
</dbReference>
<feature type="binding site" evidence="8">
    <location>
        <position position="339"/>
    </location>
    <ligand>
        <name>Mn(2+)</name>
        <dbReference type="ChEBI" id="CHEBI:29035"/>
        <label>2</label>
    </ligand>
</feature>
<evidence type="ECO:0000256" key="1">
    <source>
        <dbReference type="ARBA" id="ARBA00000135"/>
    </source>
</evidence>
<dbReference type="InterPro" id="IPR043472">
    <property type="entry name" value="Macro_dom-like"/>
</dbReference>
<protein>
    <recommendedName>
        <fullName evidence="8">Probable cytosol aminopeptidase</fullName>
        <ecNumber evidence="8">3.4.11.1</ecNumber>
    </recommendedName>
    <alternativeName>
        <fullName evidence="8">Leucine aminopeptidase</fullName>
        <shortName evidence="8">LAP</shortName>
        <ecNumber evidence="8">3.4.11.10</ecNumber>
    </alternativeName>
    <alternativeName>
        <fullName evidence="8">Leucyl aminopeptidase</fullName>
    </alternativeName>
</protein>
<keyword evidence="8" id="KW-0479">Metal-binding</keyword>
<evidence type="ECO:0000256" key="6">
    <source>
        <dbReference type="ARBA" id="ARBA00022801"/>
    </source>
</evidence>
<comment type="catalytic activity">
    <reaction evidence="1 8">
        <text>Release of an N-terminal amino acid, Xaa-|-Yaa-, in which Xaa is preferably Leu, but may be other amino acids including Pro although not Arg or Lys, and Yaa may be Pro. Amino acid amides and methyl esters are also readily hydrolyzed, but rates on arylamides are exceedingly low.</text>
        <dbReference type="EC" id="3.4.11.1"/>
    </reaction>
</comment>
<feature type="binding site" evidence="8">
    <location>
        <position position="255"/>
    </location>
    <ligand>
        <name>Mn(2+)</name>
        <dbReference type="ChEBI" id="CHEBI:29035"/>
        <label>2</label>
    </ligand>
</feature>
<dbReference type="NCBIfam" id="NF002073">
    <property type="entry name" value="PRK00913.1-2"/>
    <property type="match status" value="1"/>
</dbReference>
<proteinExistence type="inferred from homology"/>
<evidence type="ECO:0000256" key="5">
    <source>
        <dbReference type="ARBA" id="ARBA00022670"/>
    </source>
</evidence>
<dbReference type="RefSeq" id="WP_281487780.1">
    <property type="nucleotide sequence ID" value="NZ_JASATX010000001.1"/>
</dbReference>
<gene>
    <name evidence="8" type="primary">pepA</name>
    <name evidence="10" type="ORF">QF206_03400</name>
</gene>
<dbReference type="PRINTS" id="PR00481">
    <property type="entry name" value="LAMNOPPTDASE"/>
</dbReference>
<evidence type="ECO:0000256" key="4">
    <source>
        <dbReference type="ARBA" id="ARBA00022438"/>
    </source>
</evidence>
<evidence type="ECO:0000313" key="10">
    <source>
        <dbReference type="EMBL" id="MDI2098013.1"/>
    </source>
</evidence>
<dbReference type="PROSITE" id="PS00631">
    <property type="entry name" value="CYTOSOL_AP"/>
    <property type="match status" value="1"/>
</dbReference>
<comment type="cofactor">
    <cofactor evidence="8">
        <name>Mn(2+)</name>
        <dbReference type="ChEBI" id="CHEBI:29035"/>
    </cofactor>
    <text evidence="8">Binds 2 manganese ions per subunit.</text>
</comment>
<feature type="active site" evidence="8">
    <location>
        <position position="267"/>
    </location>
</feature>
<evidence type="ECO:0000256" key="8">
    <source>
        <dbReference type="HAMAP-Rule" id="MF_00181"/>
    </source>
</evidence>
<feature type="domain" description="Cytosol aminopeptidase" evidence="9">
    <location>
        <begin position="335"/>
        <end position="342"/>
    </location>
</feature>
<dbReference type="EC" id="3.4.11.10" evidence="8"/>
<keyword evidence="11" id="KW-1185">Reference proteome</keyword>
<organism evidence="10 11">
    <name type="scientific">Ruicaihuangia caeni</name>
    <dbReference type="NCBI Taxonomy" id="3042517"/>
    <lineage>
        <taxon>Bacteria</taxon>
        <taxon>Bacillati</taxon>
        <taxon>Actinomycetota</taxon>
        <taxon>Actinomycetes</taxon>
        <taxon>Micrococcales</taxon>
        <taxon>Microbacteriaceae</taxon>
        <taxon>Ruicaihuangia</taxon>
    </lineage>
</organism>
<feature type="binding site" evidence="8">
    <location>
        <position position="260"/>
    </location>
    <ligand>
        <name>Mn(2+)</name>
        <dbReference type="ChEBI" id="CHEBI:29035"/>
        <label>1</label>
    </ligand>
</feature>
<keyword evidence="5 8" id="KW-0645">Protease</keyword>
<dbReference type="GO" id="GO:0030145">
    <property type="term" value="F:manganese ion binding"/>
    <property type="evidence" value="ECO:0007669"/>
    <property type="project" value="UniProtKB-UniRule"/>
</dbReference>
<comment type="function">
    <text evidence="7 8">Presumably involved in the processing and regular turnover of intracellular proteins. Catalyzes the removal of unsubstituted N-terminal amino acids from various peptides.</text>
</comment>
<name>A0AAW6T8A3_9MICO</name>
<evidence type="ECO:0000256" key="2">
    <source>
        <dbReference type="ARBA" id="ARBA00000967"/>
    </source>
</evidence>
<dbReference type="SUPFAM" id="SSF52949">
    <property type="entry name" value="Macro domain-like"/>
    <property type="match status" value="1"/>
</dbReference>
<feature type="binding site" evidence="8">
    <location>
        <position position="339"/>
    </location>
    <ligand>
        <name>Mn(2+)</name>
        <dbReference type="ChEBI" id="CHEBI:29035"/>
        <label>1</label>
    </ligand>
</feature>
<dbReference type="Pfam" id="PF02789">
    <property type="entry name" value="Peptidase_M17_N"/>
    <property type="match status" value="1"/>
</dbReference>
<dbReference type="Gene3D" id="3.40.630.10">
    <property type="entry name" value="Zn peptidases"/>
    <property type="match status" value="1"/>
</dbReference>
<evidence type="ECO:0000256" key="3">
    <source>
        <dbReference type="ARBA" id="ARBA00009528"/>
    </source>
</evidence>
<dbReference type="InterPro" id="IPR000819">
    <property type="entry name" value="Peptidase_M17_C"/>
</dbReference>
<comment type="subcellular location">
    <subcellularLocation>
        <location evidence="8">Cytoplasm</location>
    </subcellularLocation>
</comment>
<dbReference type="Proteomes" id="UP001321506">
    <property type="component" value="Unassembled WGS sequence"/>
</dbReference>
<dbReference type="EMBL" id="JASATX010000001">
    <property type="protein sequence ID" value="MDI2098013.1"/>
    <property type="molecule type" value="Genomic_DNA"/>
</dbReference>
<keyword evidence="6 8" id="KW-0378">Hydrolase</keyword>
<dbReference type="InterPro" id="IPR023042">
    <property type="entry name" value="Peptidase_M17_leu_NH2_pept"/>
</dbReference>
<evidence type="ECO:0000256" key="7">
    <source>
        <dbReference type="ARBA" id="ARBA00049972"/>
    </source>
</evidence>
<dbReference type="HAMAP" id="MF_00181">
    <property type="entry name" value="Cytosol_peptidase_M17"/>
    <property type="match status" value="1"/>
</dbReference>
<feature type="binding site" evidence="8">
    <location>
        <position position="278"/>
    </location>
    <ligand>
        <name>Mn(2+)</name>
        <dbReference type="ChEBI" id="CHEBI:29035"/>
        <label>2</label>
    </ligand>
</feature>
<dbReference type="EC" id="3.4.11.1" evidence="8"/>
<dbReference type="PANTHER" id="PTHR11963:SF23">
    <property type="entry name" value="CYTOSOL AMINOPEPTIDASE"/>
    <property type="match status" value="1"/>
</dbReference>
<keyword evidence="4 8" id="KW-0031">Aminopeptidase</keyword>
<dbReference type="GO" id="GO:0006508">
    <property type="term" value="P:proteolysis"/>
    <property type="evidence" value="ECO:0007669"/>
    <property type="project" value="UniProtKB-KW"/>
</dbReference>
<feature type="binding site" evidence="8">
    <location>
        <position position="260"/>
    </location>
    <ligand>
        <name>Mn(2+)</name>
        <dbReference type="ChEBI" id="CHEBI:29035"/>
        <label>2</label>
    </ligand>
</feature>
<dbReference type="GO" id="GO:0005737">
    <property type="term" value="C:cytoplasm"/>
    <property type="evidence" value="ECO:0007669"/>
    <property type="project" value="UniProtKB-SubCell"/>
</dbReference>
<evidence type="ECO:0000259" key="9">
    <source>
        <dbReference type="PROSITE" id="PS00631"/>
    </source>
</evidence>
<comment type="caution">
    <text evidence="10">The sequence shown here is derived from an EMBL/GenBank/DDBJ whole genome shotgun (WGS) entry which is preliminary data.</text>
</comment>
<comment type="catalytic activity">
    <reaction evidence="2 8">
        <text>Release of an N-terminal amino acid, preferentially leucine, but not glutamic or aspartic acids.</text>
        <dbReference type="EC" id="3.4.11.10"/>
    </reaction>
</comment>
<dbReference type="GO" id="GO:0070006">
    <property type="term" value="F:metalloaminopeptidase activity"/>
    <property type="evidence" value="ECO:0007669"/>
    <property type="project" value="InterPro"/>
</dbReference>
<keyword evidence="8" id="KW-0464">Manganese</keyword>
<feature type="binding site" evidence="8">
    <location>
        <position position="337"/>
    </location>
    <ligand>
        <name>Mn(2+)</name>
        <dbReference type="ChEBI" id="CHEBI:29035"/>
        <label>1</label>
    </ligand>
</feature>
<comment type="similarity">
    <text evidence="3 8">Belongs to the peptidase M17 family.</text>
</comment>
<dbReference type="Pfam" id="PF00883">
    <property type="entry name" value="Peptidase_M17"/>
    <property type="match status" value="1"/>
</dbReference>
<dbReference type="AlphaFoldDB" id="A0AAW6T8A3"/>
<dbReference type="InterPro" id="IPR008283">
    <property type="entry name" value="Peptidase_M17_N"/>
</dbReference>
<reference evidence="10 11" key="1">
    <citation type="submission" date="2023-04" db="EMBL/GenBank/DDBJ databases">
        <title>Klugiella caeni sp. nov. isolated from the sludge of biochemical tank.</title>
        <authorList>
            <person name="Geng K."/>
        </authorList>
    </citation>
    <scope>NUCLEOTIDE SEQUENCE [LARGE SCALE GENOMIC DNA]</scope>
    <source>
        <strain evidence="10 11">YN-L-19</strain>
    </source>
</reference>